<sequence length="153" mass="15937">MKSTTFLATGTLLVTAPFALAGDLCLSSACTLAPPDQGPACGWWQMWSPGVDVCGPGTKELHPSDDLESHLVNNGPIILDDICGVTVALSWGDGAPVLDYVNVEENYSWSVPADNIEVVPTAAMQDLSLAVGTGLTLVFASLVAIESDKGDVF</sequence>
<dbReference type="VEuPathDB" id="FungiDB:ASPVEDRAFT_33719"/>
<dbReference type="OrthoDB" id="4513139at2759"/>
<protein>
    <submittedName>
        <fullName evidence="2">Uncharacterized protein</fullName>
    </submittedName>
</protein>
<dbReference type="GeneID" id="63726285"/>
<evidence type="ECO:0000256" key="1">
    <source>
        <dbReference type="SAM" id="SignalP"/>
    </source>
</evidence>
<dbReference type="EMBL" id="KV878137">
    <property type="protein sequence ID" value="OJJ07497.1"/>
    <property type="molecule type" value="Genomic_DNA"/>
</dbReference>
<keyword evidence="3" id="KW-1185">Reference proteome</keyword>
<dbReference type="AlphaFoldDB" id="A0A1L9Q142"/>
<proteinExistence type="predicted"/>
<gene>
    <name evidence="2" type="ORF">ASPVEDRAFT_33719</name>
</gene>
<evidence type="ECO:0000313" key="3">
    <source>
        <dbReference type="Proteomes" id="UP000184073"/>
    </source>
</evidence>
<feature type="chain" id="PRO_5012905676" evidence="1">
    <location>
        <begin position="22"/>
        <end position="153"/>
    </location>
</feature>
<evidence type="ECO:0000313" key="2">
    <source>
        <dbReference type="EMBL" id="OJJ07497.1"/>
    </source>
</evidence>
<accession>A0A1L9Q142</accession>
<name>A0A1L9Q142_ASPVE</name>
<dbReference type="RefSeq" id="XP_040673259.1">
    <property type="nucleotide sequence ID" value="XM_040810774.1"/>
</dbReference>
<organism evidence="2 3">
    <name type="scientific">Aspergillus versicolor CBS 583.65</name>
    <dbReference type="NCBI Taxonomy" id="1036611"/>
    <lineage>
        <taxon>Eukaryota</taxon>
        <taxon>Fungi</taxon>
        <taxon>Dikarya</taxon>
        <taxon>Ascomycota</taxon>
        <taxon>Pezizomycotina</taxon>
        <taxon>Eurotiomycetes</taxon>
        <taxon>Eurotiomycetidae</taxon>
        <taxon>Eurotiales</taxon>
        <taxon>Aspergillaceae</taxon>
        <taxon>Aspergillus</taxon>
        <taxon>Aspergillus subgen. Nidulantes</taxon>
    </lineage>
</organism>
<dbReference type="Proteomes" id="UP000184073">
    <property type="component" value="Unassembled WGS sequence"/>
</dbReference>
<keyword evidence="1" id="KW-0732">Signal</keyword>
<reference evidence="3" key="1">
    <citation type="journal article" date="2017" name="Genome Biol.">
        <title>Comparative genomics reveals high biological diversity and specific adaptations in the industrially and medically important fungal genus Aspergillus.</title>
        <authorList>
            <person name="de Vries R.P."/>
            <person name="Riley R."/>
            <person name="Wiebenga A."/>
            <person name="Aguilar-Osorio G."/>
            <person name="Amillis S."/>
            <person name="Uchima C.A."/>
            <person name="Anderluh G."/>
            <person name="Asadollahi M."/>
            <person name="Askin M."/>
            <person name="Barry K."/>
            <person name="Battaglia E."/>
            <person name="Bayram O."/>
            <person name="Benocci T."/>
            <person name="Braus-Stromeyer S.A."/>
            <person name="Caldana C."/>
            <person name="Canovas D."/>
            <person name="Cerqueira G.C."/>
            <person name="Chen F."/>
            <person name="Chen W."/>
            <person name="Choi C."/>
            <person name="Clum A."/>
            <person name="Dos Santos R.A."/>
            <person name="Damasio A.R."/>
            <person name="Diallinas G."/>
            <person name="Emri T."/>
            <person name="Fekete E."/>
            <person name="Flipphi M."/>
            <person name="Freyberg S."/>
            <person name="Gallo A."/>
            <person name="Gournas C."/>
            <person name="Habgood R."/>
            <person name="Hainaut M."/>
            <person name="Harispe M.L."/>
            <person name="Henrissat B."/>
            <person name="Hilden K.S."/>
            <person name="Hope R."/>
            <person name="Hossain A."/>
            <person name="Karabika E."/>
            <person name="Karaffa L."/>
            <person name="Karanyi Z."/>
            <person name="Krasevec N."/>
            <person name="Kuo A."/>
            <person name="Kusch H."/>
            <person name="LaButti K."/>
            <person name="Lagendijk E.L."/>
            <person name="Lapidus A."/>
            <person name="Levasseur A."/>
            <person name="Lindquist E."/>
            <person name="Lipzen A."/>
            <person name="Logrieco A.F."/>
            <person name="MacCabe A."/>
            <person name="Maekelae M.R."/>
            <person name="Malavazi I."/>
            <person name="Melin P."/>
            <person name="Meyer V."/>
            <person name="Mielnichuk N."/>
            <person name="Miskei M."/>
            <person name="Molnar A.P."/>
            <person name="Mule G."/>
            <person name="Ngan C.Y."/>
            <person name="Orejas M."/>
            <person name="Orosz E."/>
            <person name="Ouedraogo J.P."/>
            <person name="Overkamp K.M."/>
            <person name="Park H.-S."/>
            <person name="Perrone G."/>
            <person name="Piumi F."/>
            <person name="Punt P.J."/>
            <person name="Ram A.F."/>
            <person name="Ramon A."/>
            <person name="Rauscher S."/>
            <person name="Record E."/>
            <person name="Riano-Pachon D.M."/>
            <person name="Robert V."/>
            <person name="Roehrig J."/>
            <person name="Ruller R."/>
            <person name="Salamov A."/>
            <person name="Salih N.S."/>
            <person name="Samson R.A."/>
            <person name="Sandor E."/>
            <person name="Sanguinetti M."/>
            <person name="Schuetze T."/>
            <person name="Sepcic K."/>
            <person name="Shelest E."/>
            <person name="Sherlock G."/>
            <person name="Sophianopoulou V."/>
            <person name="Squina F.M."/>
            <person name="Sun H."/>
            <person name="Susca A."/>
            <person name="Todd R.B."/>
            <person name="Tsang A."/>
            <person name="Unkles S.E."/>
            <person name="van de Wiele N."/>
            <person name="van Rossen-Uffink D."/>
            <person name="Oliveira J.V."/>
            <person name="Vesth T.C."/>
            <person name="Visser J."/>
            <person name="Yu J.-H."/>
            <person name="Zhou M."/>
            <person name="Andersen M.R."/>
            <person name="Archer D.B."/>
            <person name="Baker S.E."/>
            <person name="Benoit I."/>
            <person name="Brakhage A.A."/>
            <person name="Braus G.H."/>
            <person name="Fischer R."/>
            <person name="Frisvad J.C."/>
            <person name="Goldman G.H."/>
            <person name="Houbraken J."/>
            <person name="Oakley B."/>
            <person name="Pocsi I."/>
            <person name="Scazzocchio C."/>
            <person name="Seiboth B."/>
            <person name="vanKuyk P.A."/>
            <person name="Wortman J."/>
            <person name="Dyer P.S."/>
            <person name="Grigoriev I.V."/>
        </authorList>
    </citation>
    <scope>NUCLEOTIDE SEQUENCE [LARGE SCALE GENOMIC DNA]</scope>
    <source>
        <strain evidence="3">CBS 583.65</strain>
    </source>
</reference>
<feature type="signal peptide" evidence="1">
    <location>
        <begin position="1"/>
        <end position="21"/>
    </location>
</feature>